<keyword evidence="5 6" id="KW-0472">Membrane</keyword>
<keyword evidence="9" id="KW-1185">Reference proteome</keyword>
<dbReference type="InterPro" id="IPR031926">
    <property type="entry name" value="TMEM135_N"/>
</dbReference>
<dbReference type="InterPro" id="IPR026749">
    <property type="entry name" value="Tmem135"/>
</dbReference>
<name>A0A3P6TMH6_LITSI</name>
<keyword evidence="4 6" id="KW-1133">Transmembrane helix</keyword>
<dbReference type="Proteomes" id="UP000277928">
    <property type="component" value="Unassembled WGS sequence"/>
</dbReference>
<reference evidence="8 9" key="1">
    <citation type="submission" date="2018-08" db="EMBL/GenBank/DDBJ databases">
        <authorList>
            <person name="Laetsch R D."/>
            <person name="Stevens L."/>
            <person name="Kumar S."/>
            <person name="Blaxter L. M."/>
        </authorList>
    </citation>
    <scope>NUCLEOTIDE SEQUENCE [LARGE SCALE GENOMIC DNA]</scope>
</reference>
<evidence type="ECO:0000259" key="7">
    <source>
        <dbReference type="Pfam" id="PF15982"/>
    </source>
</evidence>
<accession>A0A3P6TMH6</accession>
<evidence type="ECO:0000256" key="4">
    <source>
        <dbReference type="ARBA" id="ARBA00022989"/>
    </source>
</evidence>
<dbReference type="EMBL" id="UYRX01000621">
    <property type="protein sequence ID" value="VDK84609.1"/>
    <property type="molecule type" value="Genomic_DNA"/>
</dbReference>
<gene>
    <name evidence="8" type="ORF">NLS_LOCUS6729</name>
</gene>
<comment type="similarity">
    <text evidence="2">Belongs to the TMEM135 family.</text>
</comment>
<dbReference type="OMA" id="YCIDVIL"/>
<evidence type="ECO:0000256" key="3">
    <source>
        <dbReference type="ARBA" id="ARBA00022692"/>
    </source>
</evidence>
<dbReference type="GO" id="GO:0012505">
    <property type="term" value="C:endomembrane system"/>
    <property type="evidence" value="ECO:0007669"/>
    <property type="project" value="UniProtKB-SubCell"/>
</dbReference>
<dbReference type="OrthoDB" id="291792at2759"/>
<evidence type="ECO:0000256" key="5">
    <source>
        <dbReference type="ARBA" id="ARBA00023136"/>
    </source>
</evidence>
<evidence type="ECO:0000256" key="1">
    <source>
        <dbReference type="ARBA" id="ARBA00004127"/>
    </source>
</evidence>
<proteinExistence type="inferred from homology"/>
<feature type="transmembrane region" description="Helical" evidence="6">
    <location>
        <begin position="43"/>
        <end position="62"/>
    </location>
</feature>
<evidence type="ECO:0000256" key="2">
    <source>
        <dbReference type="ARBA" id="ARBA00008924"/>
    </source>
</evidence>
<feature type="transmembrane region" description="Helical" evidence="6">
    <location>
        <begin position="163"/>
        <end position="180"/>
    </location>
</feature>
<organism evidence="8 9">
    <name type="scientific">Litomosoides sigmodontis</name>
    <name type="common">Filarial nematode worm</name>
    <dbReference type="NCBI Taxonomy" id="42156"/>
    <lineage>
        <taxon>Eukaryota</taxon>
        <taxon>Metazoa</taxon>
        <taxon>Ecdysozoa</taxon>
        <taxon>Nematoda</taxon>
        <taxon>Chromadorea</taxon>
        <taxon>Rhabditida</taxon>
        <taxon>Spirurina</taxon>
        <taxon>Spiruromorpha</taxon>
        <taxon>Filarioidea</taxon>
        <taxon>Onchocercidae</taxon>
        <taxon>Litomosoides</taxon>
    </lineage>
</organism>
<evidence type="ECO:0000313" key="9">
    <source>
        <dbReference type="Proteomes" id="UP000277928"/>
    </source>
</evidence>
<evidence type="ECO:0000256" key="6">
    <source>
        <dbReference type="SAM" id="Phobius"/>
    </source>
</evidence>
<feature type="domain" description="Transmembrane protein 135 N-terminal" evidence="7">
    <location>
        <begin position="20"/>
        <end position="149"/>
    </location>
</feature>
<evidence type="ECO:0000313" key="8">
    <source>
        <dbReference type="EMBL" id="VDK84609.1"/>
    </source>
</evidence>
<keyword evidence="3 6" id="KW-0812">Transmembrane</keyword>
<comment type="subcellular location">
    <subcellularLocation>
        <location evidence="1">Endomembrane system</location>
        <topology evidence="1">Multi-pass membrane protein</topology>
    </subcellularLocation>
</comment>
<dbReference type="PANTHER" id="PTHR12459:SF15">
    <property type="entry name" value="TRANSMEMBRANE PROTEIN 135"/>
    <property type="match status" value="1"/>
</dbReference>
<sequence length="251" mass="28873">MSALSKFLVGGLGLKISKATCYEMVHTWNPDCNRAIVDPLWDGWLFAFKTYVIFYSLTSVFSTKDVRQIRWRKILADSVRSSFFLTANLTIFLWLNCQLRKILGFFTVPTLGFMNGMISALFAILIENRKRRPLLALYITNLASETAYHQLVNHGYLKYIPNGAVIIFGIGLTGLLHLYYKDKLHSNLRRSIEYVLLVNETQELFSHKIIQKLYSPVGSALLMLRQRYAKHPLCRHQYSCISRFVEASSSS</sequence>
<protein>
    <recommendedName>
        <fullName evidence="7">Transmembrane protein 135 N-terminal domain-containing protein</fullName>
    </recommendedName>
</protein>
<dbReference type="PANTHER" id="PTHR12459">
    <property type="entry name" value="TRANSMEMBRANE PROTEIN 135-RELATED"/>
    <property type="match status" value="1"/>
</dbReference>
<dbReference type="AlphaFoldDB" id="A0A3P6TMH6"/>
<feature type="transmembrane region" description="Helical" evidence="6">
    <location>
        <begin position="102"/>
        <end position="126"/>
    </location>
</feature>
<dbReference type="Pfam" id="PF15982">
    <property type="entry name" value="TMEM135_C_rich"/>
    <property type="match status" value="1"/>
</dbReference>